<gene>
    <name evidence="1" type="primary">LOC100186633</name>
</gene>
<dbReference type="AlphaFoldDB" id="A0A6F9DII4"/>
<accession>A0A6F9DII4</accession>
<reference evidence="1" key="1">
    <citation type="submission" date="2020-04" db="EMBL/GenBank/DDBJ databases">
        <authorList>
            <person name="Neveu A P."/>
        </authorList>
    </citation>
    <scope>NUCLEOTIDE SEQUENCE</scope>
    <source>
        <tissue evidence="1">Whole embryo</tissue>
    </source>
</reference>
<protein>
    <submittedName>
        <fullName evidence="1">Uncharacterized protein LOC100186633</fullName>
    </submittedName>
</protein>
<name>A0A6F9DII4_9ASCI</name>
<organism evidence="1">
    <name type="scientific">Phallusia mammillata</name>
    <dbReference type="NCBI Taxonomy" id="59560"/>
    <lineage>
        <taxon>Eukaryota</taxon>
        <taxon>Metazoa</taxon>
        <taxon>Chordata</taxon>
        <taxon>Tunicata</taxon>
        <taxon>Ascidiacea</taxon>
        <taxon>Phlebobranchia</taxon>
        <taxon>Ascidiidae</taxon>
        <taxon>Phallusia</taxon>
    </lineage>
</organism>
<proteinExistence type="evidence at transcript level"/>
<dbReference type="EMBL" id="LR787149">
    <property type="protein sequence ID" value="CAB3263011.1"/>
    <property type="molecule type" value="mRNA"/>
</dbReference>
<sequence>MGKYTKYSHGFPTIWSHWMYPPKNVSTLQYMSAVLKGTWKSHQGTIKANWALAPSFLLGTYLLWKISKEGANSEFSVSLRSDTGNWLYGPPSPKAVAERKEHHILHAPHK</sequence>
<evidence type="ECO:0000313" key="1">
    <source>
        <dbReference type="EMBL" id="CAB3263011.1"/>
    </source>
</evidence>